<feature type="transmembrane region" description="Helical" evidence="16">
    <location>
        <begin position="241"/>
        <end position="258"/>
    </location>
</feature>
<dbReference type="Gene3D" id="1.20.120.350">
    <property type="entry name" value="Voltage-gated potassium channels. Chain C"/>
    <property type="match status" value="1"/>
</dbReference>
<dbReference type="PANTHER" id="PTHR10037:SF208">
    <property type="entry name" value="SODIUM CHANNEL PROTEIN TYPE 10 SUBUNIT ALPHA"/>
    <property type="match status" value="1"/>
</dbReference>
<dbReference type="FunFam" id="1.20.120.350:FF:000002">
    <property type="entry name" value="Sodium channel protein"/>
    <property type="match status" value="1"/>
</dbReference>
<evidence type="ECO:0000256" key="8">
    <source>
        <dbReference type="ARBA" id="ARBA00022989"/>
    </source>
</evidence>
<evidence type="ECO:0000256" key="2">
    <source>
        <dbReference type="ARBA" id="ARBA00022448"/>
    </source>
</evidence>
<keyword evidence="7" id="KW-0851">Voltage-gated channel</keyword>
<evidence type="ECO:0000256" key="1">
    <source>
        <dbReference type="ARBA" id="ARBA00004651"/>
    </source>
</evidence>
<dbReference type="GO" id="GO:0086006">
    <property type="term" value="F:voltage-gated sodium channel activity involved in cardiac muscle cell action potential"/>
    <property type="evidence" value="ECO:0007669"/>
    <property type="project" value="TreeGrafter"/>
</dbReference>
<gene>
    <name evidence="18" type="ORF">QTO34_007266</name>
</gene>
<keyword evidence="15" id="KW-0407">Ion channel</keyword>
<evidence type="ECO:0000256" key="9">
    <source>
        <dbReference type="ARBA" id="ARBA00023053"/>
    </source>
</evidence>
<evidence type="ECO:0000256" key="13">
    <source>
        <dbReference type="ARBA" id="ARBA00023180"/>
    </source>
</evidence>
<evidence type="ECO:0000256" key="12">
    <source>
        <dbReference type="ARBA" id="ARBA00023157"/>
    </source>
</evidence>
<accession>A0AA40HJX7</accession>
<evidence type="ECO:0000256" key="4">
    <source>
        <dbReference type="ARBA" id="ARBA00022475"/>
    </source>
</evidence>
<proteinExistence type="predicted"/>
<name>A0AA40HJX7_CNENI</name>
<dbReference type="GO" id="GO:0019228">
    <property type="term" value="P:neuronal action potential"/>
    <property type="evidence" value="ECO:0007669"/>
    <property type="project" value="TreeGrafter"/>
</dbReference>
<feature type="transmembrane region" description="Helical" evidence="16">
    <location>
        <begin position="178"/>
        <end position="196"/>
    </location>
</feature>
<evidence type="ECO:0000313" key="18">
    <source>
        <dbReference type="EMBL" id="KAK1332583.1"/>
    </source>
</evidence>
<evidence type="ECO:0000256" key="5">
    <source>
        <dbReference type="ARBA" id="ARBA00022692"/>
    </source>
</evidence>
<keyword evidence="4" id="KW-1003">Cell membrane</keyword>
<sequence length="364" mass="40325">MAVCSISGPLSETAHSLMGSQMMESFLETTTAIGAPCCWVGVPTNQALSLRARCLNPPTLDQGMERMDTPHCPLVSMDLESQKARLGSALTLLVSQQASEAGQKKTFLSAEYLNEPFRIQRAMSVVSIMTSVLEELEESEQRCPPCLTSLAQKYLIWECSPSWLKFKTLLFRIVTDPFAELTITLCIVVNTVFMSMEHHNMSHTFETMFTIGNIVFTVFFAIEMVFKIIAFDPYYYFQKRWNIFDCIIVTVSLIELLTSKKGGMAVLRSFRLVRSSLGDSGHIPLGADPAPCSRFLSCPCGQRAGHDSWKLETWCLPLIQSGGVPSPPRAWVPSSAPGTLLFSCQITVTRTSIAAIASWTPMMC</sequence>
<reference evidence="18" key="1">
    <citation type="submission" date="2023-06" db="EMBL/GenBank/DDBJ databases">
        <title>Reference genome for the Northern bat (Eptesicus nilssonii), a most northern bat species.</title>
        <authorList>
            <person name="Laine V.N."/>
            <person name="Pulliainen A.T."/>
            <person name="Lilley T.M."/>
        </authorList>
    </citation>
    <scope>NUCLEOTIDE SEQUENCE</scope>
    <source>
        <strain evidence="18">BLF_Eptnil</strain>
        <tissue evidence="18">Kidney</tissue>
    </source>
</reference>
<evidence type="ECO:0000256" key="11">
    <source>
        <dbReference type="ARBA" id="ARBA00023136"/>
    </source>
</evidence>
<keyword evidence="14" id="KW-0739">Sodium transport</keyword>
<dbReference type="Proteomes" id="UP001177744">
    <property type="component" value="Unassembled WGS sequence"/>
</dbReference>
<keyword evidence="11 16" id="KW-0472">Membrane</keyword>
<keyword evidence="9" id="KW-0915">Sodium</keyword>
<evidence type="ECO:0000256" key="15">
    <source>
        <dbReference type="ARBA" id="ARBA00023303"/>
    </source>
</evidence>
<dbReference type="EMBL" id="JAULJE010000018">
    <property type="protein sequence ID" value="KAK1332583.1"/>
    <property type="molecule type" value="Genomic_DNA"/>
</dbReference>
<dbReference type="GO" id="GO:0002027">
    <property type="term" value="P:regulation of heart rate"/>
    <property type="evidence" value="ECO:0007669"/>
    <property type="project" value="TreeGrafter"/>
</dbReference>
<dbReference type="InterPro" id="IPR027359">
    <property type="entry name" value="Volt_channel_dom_sf"/>
</dbReference>
<dbReference type="SUPFAM" id="SSF81324">
    <property type="entry name" value="Voltage-gated potassium channels"/>
    <property type="match status" value="1"/>
</dbReference>
<evidence type="ECO:0000256" key="14">
    <source>
        <dbReference type="ARBA" id="ARBA00023201"/>
    </source>
</evidence>
<keyword evidence="10" id="KW-0406">Ion transport</keyword>
<keyword evidence="19" id="KW-1185">Reference proteome</keyword>
<evidence type="ECO:0000256" key="16">
    <source>
        <dbReference type="SAM" id="Phobius"/>
    </source>
</evidence>
<dbReference type="InterPro" id="IPR043203">
    <property type="entry name" value="VGCC_Ca_Na"/>
</dbReference>
<dbReference type="Pfam" id="PF00520">
    <property type="entry name" value="Ion_trans"/>
    <property type="match status" value="1"/>
</dbReference>
<keyword evidence="13" id="KW-0325">Glycoprotein</keyword>
<dbReference type="InterPro" id="IPR005821">
    <property type="entry name" value="Ion_trans_dom"/>
</dbReference>
<keyword evidence="5 16" id="KW-0812">Transmembrane</keyword>
<dbReference type="AlphaFoldDB" id="A0AA40HJX7"/>
<keyword evidence="3" id="KW-0894">Sodium channel</keyword>
<dbReference type="GO" id="GO:0001518">
    <property type="term" value="C:voltage-gated sodium channel complex"/>
    <property type="evidence" value="ECO:0007669"/>
    <property type="project" value="TreeGrafter"/>
</dbReference>
<comment type="subcellular location">
    <subcellularLocation>
        <location evidence="1">Cell membrane</location>
        <topology evidence="1">Multi-pass membrane protein</topology>
    </subcellularLocation>
</comment>
<dbReference type="PANTHER" id="PTHR10037">
    <property type="entry name" value="VOLTAGE-GATED CATION CHANNEL CALCIUM AND SODIUM"/>
    <property type="match status" value="1"/>
</dbReference>
<feature type="domain" description="Ion transport" evidence="17">
    <location>
        <begin position="178"/>
        <end position="274"/>
    </location>
</feature>
<keyword evidence="2" id="KW-0813">Transport</keyword>
<evidence type="ECO:0000256" key="7">
    <source>
        <dbReference type="ARBA" id="ARBA00022882"/>
    </source>
</evidence>
<evidence type="ECO:0000259" key="17">
    <source>
        <dbReference type="Pfam" id="PF00520"/>
    </source>
</evidence>
<evidence type="ECO:0000256" key="10">
    <source>
        <dbReference type="ARBA" id="ARBA00023065"/>
    </source>
</evidence>
<comment type="caution">
    <text evidence="18">The sequence shown here is derived from an EMBL/GenBank/DDBJ whole genome shotgun (WGS) entry which is preliminary data.</text>
</comment>
<protein>
    <recommendedName>
        <fullName evidence="17">Ion transport domain-containing protein</fullName>
    </recommendedName>
</protein>
<keyword evidence="6" id="KW-0677">Repeat</keyword>
<organism evidence="18 19">
    <name type="scientific">Cnephaeus nilssonii</name>
    <name type="common">Northern bat</name>
    <name type="synonym">Eptesicus nilssonii</name>
    <dbReference type="NCBI Taxonomy" id="3371016"/>
    <lineage>
        <taxon>Eukaryota</taxon>
        <taxon>Metazoa</taxon>
        <taxon>Chordata</taxon>
        <taxon>Craniata</taxon>
        <taxon>Vertebrata</taxon>
        <taxon>Euteleostomi</taxon>
        <taxon>Mammalia</taxon>
        <taxon>Eutheria</taxon>
        <taxon>Laurasiatheria</taxon>
        <taxon>Chiroptera</taxon>
        <taxon>Yangochiroptera</taxon>
        <taxon>Vespertilionidae</taxon>
        <taxon>Cnephaeus</taxon>
    </lineage>
</organism>
<evidence type="ECO:0000256" key="3">
    <source>
        <dbReference type="ARBA" id="ARBA00022461"/>
    </source>
</evidence>
<feature type="transmembrane region" description="Helical" evidence="16">
    <location>
        <begin position="208"/>
        <end position="229"/>
    </location>
</feature>
<keyword evidence="8 16" id="KW-1133">Transmembrane helix</keyword>
<dbReference type="GO" id="GO:0060371">
    <property type="term" value="P:regulation of atrial cardiac muscle cell membrane depolarization"/>
    <property type="evidence" value="ECO:0007669"/>
    <property type="project" value="TreeGrafter"/>
</dbReference>
<evidence type="ECO:0000313" key="19">
    <source>
        <dbReference type="Proteomes" id="UP001177744"/>
    </source>
</evidence>
<keyword evidence="12" id="KW-1015">Disulfide bond</keyword>
<evidence type="ECO:0000256" key="6">
    <source>
        <dbReference type="ARBA" id="ARBA00022737"/>
    </source>
</evidence>